<evidence type="ECO:0000256" key="6">
    <source>
        <dbReference type="ARBA" id="ARBA00023015"/>
    </source>
</evidence>
<keyword evidence="11" id="KW-0175">Coiled coil</keyword>
<dbReference type="PANTHER" id="PTHR42713">
    <property type="entry name" value="HISTIDINE KINASE-RELATED"/>
    <property type="match status" value="1"/>
</dbReference>
<dbReference type="Pfam" id="PF12833">
    <property type="entry name" value="HTH_18"/>
    <property type="match status" value="1"/>
</dbReference>
<dbReference type="PROSITE" id="PS50110">
    <property type="entry name" value="RESPONSE_REGULATORY"/>
    <property type="match status" value="1"/>
</dbReference>
<dbReference type="Proteomes" id="UP001600943">
    <property type="component" value="Unassembled WGS sequence"/>
</dbReference>
<comment type="subcellular location">
    <subcellularLocation>
        <location evidence="1">Cytoplasm</location>
    </subcellularLocation>
</comment>
<evidence type="ECO:0000313" key="15">
    <source>
        <dbReference type="Proteomes" id="UP001600943"/>
    </source>
</evidence>
<keyword evidence="4 10" id="KW-0597">Phosphoprotein</keyword>
<feature type="coiled-coil region" evidence="11">
    <location>
        <begin position="114"/>
        <end position="141"/>
    </location>
</feature>
<organism evidence="14 15">
    <name type="scientific">Blautia hominis</name>
    <dbReference type="NCBI Taxonomy" id="2025493"/>
    <lineage>
        <taxon>Bacteria</taxon>
        <taxon>Bacillati</taxon>
        <taxon>Bacillota</taxon>
        <taxon>Clostridia</taxon>
        <taxon>Lachnospirales</taxon>
        <taxon>Lachnospiraceae</taxon>
        <taxon>Blautia</taxon>
    </lineage>
</organism>
<proteinExistence type="predicted"/>
<evidence type="ECO:0000313" key="14">
    <source>
        <dbReference type="EMBL" id="GAA6409694.1"/>
    </source>
</evidence>
<feature type="domain" description="Response regulatory" evidence="13">
    <location>
        <begin position="4"/>
        <end position="121"/>
    </location>
</feature>
<evidence type="ECO:0000259" key="13">
    <source>
        <dbReference type="PROSITE" id="PS50110"/>
    </source>
</evidence>
<dbReference type="RefSeq" id="WP_390407621.1">
    <property type="nucleotide sequence ID" value="NZ_BAABYW010000001.1"/>
</dbReference>
<reference evidence="14 15" key="1">
    <citation type="submission" date="2024-04" db="EMBL/GenBank/DDBJ databases">
        <title>Defined microbial consortia suppress multidrug-resistant proinflammatory Enterobacteriaceae via ecological control.</title>
        <authorList>
            <person name="Furuichi M."/>
            <person name="Kawaguchi T."/>
            <person name="Pust M."/>
            <person name="Yasuma K."/>
            <person name="Plichta D."/>
            <person name="Hasegawa N."/>
            <person name="Ohya T."/>
            <person name="Bhattarai S."/>
            <person name="Sasajima S."/>
            <person name="Aoto Y."/>
            <person name="Tuganbaev T."/>
            <person name="Yaginuma M."/>
            <person name="Ueda M."/>
            <person name="Okahashi N."/>
            <person name="Amafuji K."/>
            <person name="Kiridooshi Y."/>
            <person name="Sugita K."/>
            <person name="Strazar M."/>
            <person name="Skelly A."/>
            <person name="Suda W."/>
            <person name="Hattori M."/>
            <person name="Nakamoto N."/>
            <person name="Caballero S."/>
            <person name="Norman J."/>
            <person name="Olle B."/>
            <person name="Tanoue T."/>
            <person name="Arita M."/>
            <person name="Bucci V."/>
            <person name="Atarashi K."/>
            <person name="Xavier R."/>
            <person name="Honda K."/>
        </authorList>
    </citation>
    <scope>NUCLEOTIDE SEQUENCE [LARGE SCALE GENOMIC DNA]</scope>
    <source>
        <strain evidence="15">k04-0078-D8-1</strain>
    </source>
</reference>
<dbReference type="Pfam" id="PF00072">
    <property type="entry name" value="Response_reg"/>
    <property type="match status" value="1"/>
</dbReference>
<dbReference type="PANTHER" id="PTHR42713:SF3">
    <property type="entry name" value="TRANSCRIPTIONAL REGULATORY PROTEIN HPTR"/>
    <property type="match status" value="1"/>
</dbReference>
<evidence type="ECO:0000256" key="5">
    <source>
        <dbReference type="ARBA" id="ARBA00023012"/>
    </source>
</evidence>
<dbReference type="PROSITE" id="PS01124">
    <property type="entry name" value="HTH_ARAC_FAMILY_2"/>
    <property type="match status" value="1"/>
</dbReference>
<dbReference type="SUPFAM" id="SSF52172">
    <property type="entry name" value="CheY-like"/>
    <property type="match status" value="1"/>
</dbReference>
<keyword evidence="15" id="KW-1185">Reference proteome</keyword>
<feature type="domain" description="HTH araC/xylS-type" evidence="12">
    <location>
        <begin position="405"/>
        <end position="504"/>
    </location>
</feature>
<dbReference type="InterPro" id="IPR011006">
    <property type="entry name" value="CheY-like_superfamily"/>
</dbReference>
<dbReference type="Gene3D" id="1.10.10.60">
    <property type="entry name" value="Homeodomain-like"/>
    <property type="match status" value="2"/>
</dbReference>
<dbReference type="InterPro" id="IPR009057">
    <property type="entry name" value="Homeodomain-like_sf"/>
</dbReference>
<accession>A0ABQ0BDZ4</accession>
<evidence type="ECO:0000256" key="8">
    <source>
        <dbReference type="ARBA" id="ARBA00023163"/>
    </source>
</evidence>
<evidence type="ECO:0000256" key="11">
    <source>
        <dbReference type="SAM" id="Coils"/>
    </source>
</evidence>
<keyword evidence="3" id="KW-0963">Cytoplasm</keyword>
<dbReference type="SMART" id="SM00342">
    <property type="entry name" value="HTH_ARAC"/>
    <property type="match status" value="1"/>
</dbReference>
<comment type="caution">
    <text evidence="14">The sequence shown here is derived from an EMBL/GenBank/DDBJ whole genome shotgun (WGS) entry which is preliminary data.</text>
</comment>
<dbReference type="SUPFAM" id="SSF46689">
    <property type="entry name" value="Homeodomain-like"/>
    <property type="match status" value="1"/>
</dbReference>
<dbReference type="InterPro" id="IPR018060">
    <property type="entry name" value="HTH_AraC"/>
</dbReference>
<keyword evidence="6" id="KW-0805">Transcription regulation</keyword>
<dbReference type="InterPro" id="IPR001789">
    <property type="entry name" value="Sig_transdc_resp-reg_receiver"/>
</dbReference>
<evidence type="ECO:0000256" key="7">
    <source>
        <dbReference type="ARBA" id="ARBA00023125"/>
    </source>
</evidence>
<feature type="modified residue" description="4-aspartylphosphate" evidence="10">
    <location>
        <position position="56"/>
    </location>
</feature>
<evidence type="ECO:0000256" key="2">
    <source>
        <dbReference type="ARBA" id="ARBA00018672"/>
    </source>
</evidence>
<evidence type="ECO:0000259" key="12">
    <source>
        <dbReference type="PROSITE" id="PS01124"/>
    </source>
</evidence>
<keyword evidence="5" id="KW-0902">Two-component regulatory system</keyword>
<sequence length="507" mass="59222">MKYKVLLVDDERIYLMYLQKMIDWESMDCDICGCAHNGLEAVKMADELSPDIIFMDISMSNMNGLEASSHLKENKNRAKIIIMTAFDEFSFAQKAIKLSVFDYLLKPFDEKELSDTLIKCIDEINQERENAKNEQENFLKEALDSGGFTRSDMNTIASHRYVVVLFKKKTEIAWGEKEKFRKFLRQYLPEQDVESFFLGNQMGCGVIIHALLDQWMTLADLKDAYRKLLYDQPLEGFEWFAIGNIVDGIERLQETYQNAKLVKENRIKMVGEVNSYEDVLPLEREFNMLNQDDVNVLIKAFEMKKYNKVDELIEKMFALSRNQMFSYQYVVATYYTVTTEIYGHYRYQETSDLEEMLSTSGNLLSDISMCSTKDQMLDIVKNYIYEIFSACMGTATGNKKEVLAAKIEKYLQQHYADQSLSVNQITEELYFENSYIRRVFKEQTGQTIIQRLEEIRLNKAKKLLQEGVYKNSEIAEMTGYCDQQYFSKRFKLICGCTPSNYQKTKGK</sequence>
<comment type="function">
    <text evidence="9">May play the central regulatory role in sporulation. It may be an element of the effector pathway responsible for the activation of sporulation genes in response to nutritional stress. Spo0A may act in concert with spo0H (a sigma factor) to control the expression of some genes that are critical to the sporulation process.</text>
</comment>
<dbReference type="InterPro" id="IPR051552">
    <property type="entry name" value="HptR"/>
</dbReference>
<keyword evidence="7" id="KW-0238">DNA-binding</keyword>
<gene>
    <name evidence="14" type="ORF">K040078D81_38110</name>
</gene>
<dbReference type="EMBL" id="BAABYW010000001">
    <property type="protein sequence ID" value="GAA6409694.1"/>
    <property type="molecule type" value="Genomic_DNA"/>
</dbReference>
<evidence type="ECO:0000256" key="4">
    <source>
        <dbReference type="ARBA" id="ARBA00022553"/>
    </source>
</evidence>
<evidence type="ECO:0000256" key="9">
    <source>
        <dbReference type="ARBA" id="ARBA00024867"/>
    </source>
</evidence>
<dbReference type="CDD" id="cd17536">
    <property type="entry name" value="REC_YesN-like"/>
    <property type="match status" value="1"/>
</dbReference>
<evidence type="ECO:0000256" key="1">
    <source>
        <dbReference type="ARBA" id="ARBA00004496"/>
    </source>
</evidence>
<evidence type="ECO:0000256" key="3">
    <source>
        <dbReference type="ARBA" id="ARBA00022490"/>
    </source>
</evidence>
<name>A0ABQ0BDZ4_9FIRM</name>
<dbReference type="Gene3D" id="3.40.50.2300">
    <property type="match status" value="1"/>
</dbReference>
<protein>
    <recommendedName>
        <fullName evidence="2">Stage 0 sporulation protein A homolog</fullName>
    </recommendedName>
</protein>
<dbReference type="SMART" id="SM00448">
    <property type="entry name" value="REC"/>
    <property type="match status" value="1"/>
</dbReference>
<evidence type="ECO:0000256" key="10">
    <source>
        <dbReference type="PROSITE-ProRule" id="PRU00169"/>
    </source>
</evidence>
<keyword evidence="8" id="KW-0804">Transcription</keyword>